<dbReference type="EMBL" id="CAXJRC010000042">
    <property type="protein sequence ID" value="CAL2107913.1"/>
    <property type="molecule type" value="Genomic_DNA"/>
</dbReference>
<evidence type="ECO:0000313" key="7">
    <source>
        <dbReference type="Proteomes" id="UP001497602"/>
    </source>
</evidence>
<evidence type="ECO:0000256" key="1">
    <source>
        <dbReference type="ARBA" id="ARBA00022729"/>
    </source>
</evidence>
<dbReference type="InterPro" id="IPR008963">
    <property type="entry name" value="Purple_acid_Pase-like_N"/>
</dbReference>
<evidence type="ECO:0000259" key="4">
    <source>
        <dbReference type="Pfam" id="PF18962"/>
    </source>
</evidence>
<dbReference type="InterPro" id="IPR015914">
    <property type="entry name" value="PAPs_N"/>
</dbReference>
<gene>
    <name evidence="6" type="ORF">T190115A13A_50155</name>
</gene>
<dbReference type="SUPFAM" id="SSF56300">
    <property type="entry name" value="Metallo-dependent phosphatases"/>
    <property type="match status" value="1"/>
</dbReference>
<dbReference type="PANTHER" id="PTHR45867">
    <property type="entry name" value="PURPLE ACID PHOSPHATASE"/>
    <property type="match status" value="1"/>
</dbReference>
<dbReference type="Proteomes" id="UP001497602">
    <property type="component" value="Unassembled WGS sequence"/>
</dbReference>
<dbReference type="Pfam" id="PF20009">
    <property type="entry name" value="GEVED"/>
    <property type="match status" value="1"/>
</dbReference>
<organism evidence="6 7">
    <name type="scientific">Tenacibaculum vairaonense</name>
    <dbReference type="NCBI Taxonomy" id="3137860"/>
    <lineage>
        <taxon>Bacteria</taxon>
        <taxon>Pseudomonadati</taxon>
        <taxon>Bacteroidota</taxon>
        <taxon>Flavobacteriia</taxon>
        <taxon>Flavobacteriales</taxon>
        <taxon>Flavobacteriaceae</taxon>
        <taxon>Tenacibaculum</taxon>
    </lineage>
</organism>
<evidence type="ECO:0000259" key="3">
    <source>
        <dbReference type="Pfam" id="PF16656"/>
    </source>
</evidence>
<evidence type="ECO:0000259" key="5">
    <source>
        <dbReference type="Pfam" id="PF20009"/>
    </source>
</evidence>
<dbReference type="InterPro" id="IPR029052">
    <property type="entry name" value="Metallo-depent_PP-like"/>
</dbReference>
<dbReference type="InterPro" id="IPR026444">
    <property type="entry name" value="Secre_tail"/>
</dbReference>
<dbReference type="RefSeq" id="WP_348739509.1">
    <property type="nucleotide sequence ID" value="NZ_CAXJRC010000042.1"/>
</dbReference>
<dbReference type="Gene3D" id="2.60.40.380">
    <property type="entry name" value="Purple acid phosphatase-like, N-terminal"/>
    <property type="match status" value="1"/>
</dbReference>
<proteinExistence type="predicted"/>
<dbReference type="Pfam" id="PF16656">
    <property type="entry name" value="Pur_ac_phosph_N"/>
    <property type="match status" value="1"/>
</dbReference>
<feature type="domain" description="GEVED" evidence="5">
    <location>
        <begin position="688"/>
        <end position="761"/>
    </location>
</feature>
<keyword evidence="7" id="KW-1185">Reference proteome</keyword>
<evidence type="ECO:0000259" key="2">
    <source>
        <dbReference type="Pfam" id="PF00149"/>
    </source>
</evidence>
<comment type="caution">
    <text evidence="6">The sequence shown here is derived from an EMBL/GenBank/DDBJ whole genome shotgun (WGS) entry which is preliminary data.</text>
</comment>
<dbReference type="NCBIfam" id="TIGR04183">
    <property type="entry name" value="Por_Secre_tail"/>
    <property type="match status" value="1"/>
</dbReference>
<feature type="domain" description="Secretion system C-terminal sorting" evidence="4">
    <location>
        <begin position="786"/>
        <end position="858"/>
    </location>
</feature>
<sequence length="859" mass="97014">MKKTLIFTLLVLTCKLYAQINRGPYIQQGGPNSIILKWRTDKAENSQVNIGLSTNNISLEFKDNTITKNHEVKISGLQANTKYYYQVGSQSSLYQARVNQENQFFNTAPNFGEEKAFRTWILGDPGTQDFRQRKVRDGFLNFSNGNSPDLMLLLGDNAYSYGTQEEYQAALFENMYENILINTHLWSSTGNHDLLYGYEDVFYGIFTFPTQGELGGVPSNSEGYYSFNYANAHFVTIETSEEDLDDTNGEMIKWLENDLKNNTQDWIIVYFHHPVYSGGHDSDKEKDLINLRKNFVPIIEKYGADVVLYGHSHRYERTGLIKGHFDLSNTWNPSTMAIDNGLGQENNGGVYDKTTSRDGTVYITTGNAGKGLGDDGAKPVHKVTSGAIGSGILDIDGKRLDYKQLDGDGNIIDHFTIIKDEFITIPIPDETTIEIGINNDNDDVEENENGIINYNSSDLELVYDHSTIQVVGLRFNNIELPKNATIKNAYIQFTADENNSDTTELEISLHNLSNSPAFSTSNNVSQRLTFSEKIKWTPSQWTRNQKTDNQKTPELKSLIQSLVNKENWSSGNSLSFIIKGTGVSTTNPNSKRVAYSYDNSTSKAPKLVITYKLEQDSDPDPIEYCSSKSSRTDYEYIQRIQLNTIDNSSEGSASGYEDYTEISTELNNENTISITPKWPKGNSYNEGFSVWIDYNKDGDFLDEGELVFSEAPNKEVLISKNFFLPKTYTSGNTRMRVSMKYNKIPTSCELFTYGEVEDYTVILPTNLSKSKTSNKTLNNVKTYLNISPNPVKNNSFIKIKTNITVNLKYQLVNLNGKVIQSGKINRNYTIPIKRLKTGVYLLNIEDSESNKFINKVVIE</sequence>
<accession>A0ABP1FH09</accession>
<evidence type="ECO:0000313" key="6">
    <source>
        <dbReference type="EMBL" id="CAL2107913.1"/>
    </source>
</evidence>
<dbReference type="InterPro" id="IPR004843">
    <property type="entry name" value="Calcineurin-like_PHP"/>
</dbReference>
<dbReference type="Pfam" id="PF18962">
    <property type="entry name" value="Por_Secre_tail"/>
    <property type="match status" value="1"/>
</dbReference>
<dbReference type="SUPFAM" id="SSF49363">
    <property type="entry name" value="Purple acid phosphatase, N-terminal domain"/>
    <property type="match status" value="1"/>
</dbReference>
<feature type="domain" description="Purple acid phosphatase N-terminal" evidence="3">
    <location>
        <begin position="27"/>
        <end position="97"/>
    </location>
</feature>
<name>A0ABP1FH09_9FLAO</name>
<protein>
    <submittedName>
        <fullName evidence="6">Acid phosphatase type 7</fullName>
    </submittedName>
</protein>
<keyword evidence="1" id="KW-0732">Signal</keyword>
<dbReference type="Gene3D" id="3.60.21.10">
    <property type="match status" value="1"/>
</dbReference>
<dbReference type="InterPro" id="IPR045474">
    <property type="entry name" value="GEVED"/>
</dbReference>
<dbReference type="Pfam" id="PF00149">
    <property type="entry name" value="Metallophos"/>
    <property type="match status" value="1"/>
</dbReference>
<feature type="domain" description="Calcineurin-like phosphoesterase" evidence="2">
    <location>
        <begin position="118"/>
        <end position="315"/>
    </location>
</feature>
<dbReference type="PANTHER" id="PTHR45867:SF3">
    <property type="entry name" value="ACID PHOSPHATASE TYPE 7"/>
    <property type="match status" value="1"/>
</dbReference>
<reference evidence="6 7" key="1">
    <citation type="submission" date="2024-05" db="EMBL/GenBank/DDBJ databases">
        <authorList>
            <person name="Duchaud E."/>
        </authorList>
    </citation>
    <scope>NUCLEOTIDE SEQUENCE [LARGE SCALE GENOMIC DNA]</scope>
    <source>
        <strain evidence="6">Ena-SAMPLE-TAB-13-05-2024-13:56:06:370-140305</strain>
    </source>
</reference>